<reference evidence="2 3" key="1">
    <citation type="submission" date="2020-12" db="EMBL/GenBank/DDBJ databases">
        <title>Streptomyces typhae sp. nov., a novel endophytic actinomycete isolated from the root of cattail pollen (Typha angustifolia L.).</title>
        <authorList>
            <person name="Peng C."/>
            <person name="Liu C."/>
        </authorList>
    </citation>
    <scope>NUCLEOTIDE SEQUENCE [LARGE SCALE GENOMIC DNA]</scope>
    <source>
        <strain evidence="2 3">JCM 4753</strain>
    </source>
</reference>
<dbReference type="PANTHER" id="PTHR47786:SF2">
    <property type="entry name" value="GLYCOSYL HYDROLASE FAMILY 13 CATALYTIC DOMAIN-CONTAINING PROTEIN"/>
    <property type="match status" value="1"/>
</dbReference>
<evidence type="ECO:0000313" key="2">
    <source>
        <dbReference type="EMBL" id="MBJ3809681.1"/>
    </source>
</evidence>
<dbReference type="PANTHER" id="PTHR47786">
    <property type="entry name" value="ALPHA-1,4-GLUCAN:MALTOSE-1-PHOSPHATE MALTOSYLTRANSFERASE"/>
    <property type="match status" value="1"/>
</dbReference>
<feature type="domain" description="Glycosyl hydrolase family 13 catalytic" evidence="1">
    <location>
        <begin position="71"/>
        <end position="390"/>
    </location>
</feature>
<dbReference type="EMBL" id="JAEKOZ010000013">
    <property type="protein sequence ID" value="MBJ3809681.1"/>
    <property type="molecule type" value="Genomic_DNA"/>
</dbReference>
<keyword evidence="3" id="KW-1185">Reference proteome</keyword>
<dbReference type="RefSeq" id="WP_190119151.1">
    <property type="nucleotide sequence ID" value="NZ_BMVR01000014.1"/>
</dbReference>
<comment type="caution">
    <text evidence="2">The sequence shown here is derived from an EMBL/GenBank/DDBJ whole genome shotgun (WGS) entry which is preliminary data.</text>
</comment>
<proteinExistence type="predicted"/>
<evidence type="ECO:0000313" key="3">
    <source>
        <dbReference type="Proteomes" id="UP000634780"/>
    </source>
</evidence>
<dbReference type="SMART" id="SM00642">
    <property type="entry name" value="Aamy"/>
    <property type="match status" value="1"/>
</dbReference>
<dbReference type="InterPro" id="IPR006047">
    <property type="entry name" value="GH13_cat_dom"/>
</dbReference>
<evidence type="ECO:0000259" key="1">
    <source>
        <dbReference type="SMART" id="SM00642"/>
    </source>
</evidence>
<organism evidence="2 3">
    <name type="scientific">Streptomyces flavofungini</name>
    <dbReference type="NCBI Taxonomy" id="68200"/>
    <lineage>
        <taxon>Bacteria</taxon>
        <taxon>Bacillati</taxon>
        <taxon>Actinomycetota</taxon>
        <taxon>Actinomycetes</taxon>
        <taxon>Kitasatosporales</taxon>
        <taxon>Streptomycetaceae</taxon>
        <taxon>Streptomyces</taxon>
    </lineage>
</organism>
<accession>A0ABS0X8Z7</accession>
<gene>
    <name evidence="2" type="ORF">JGB26_21585</name>
</gene>
<dbReference type="Gene3D" id="3.20.20.80">
    <property type="entry name" value="Glycosidases"/>
    <property type="match status" value="1"/>
</dbReference>
<dbReference type="SUPFAM" id="SSF51445">
    <property type="entry name" value="(Trans)glycosidases"/>
    <property type="match status" value="1"/>
</dbReference>
<dbReference type="CDD" id="cd11347">
    <property type="entry name" value="AmyAc_1"/>
    <property type="match status" value="1"/>
</dbReference>
<dbReference type="InterPro" id="IPR017853">
    <property type="entry name" value="GH"/>
</dbReference>
<name>A0ABS0X8Z7_9ACTN</name>
<protein>
    <submittedName>
        <fullName evidence="2">Alpha-amylase</fullName>
    </submittedName>
</protein>
<dbReference type="Proteomes" id="UP000634780">
    <property type="component" value="Unassembled WGS sequence"/>
</dbReference>
<sequence>MSALPPQPVIHEVNTWVWLKELERRTGRPVGLGDVSKDAWDEITPHGVDAVWLMGVWERSAEGLGIALADPSLRAAFTGALPDVGEDDIVGSPYCIRRYAVDERIGGPDGLAVARAELDRRGIGLLLDYVPNHVAPDSPWLTEHPDYFVRGTRDDLERDPAAYYETGGTVYARGRDPFFAPWPDVVQLNAYSDSLREGTTDVLRRIGGICDGVRCDMAMLMMNDVFGRTWGERAGPVPTRDFWPTVLTAVREQRPGMTFVAEAYWDLEWQLKEQGFDFCYDKRLYDRIVHESPESVRGHLQADIDYQRHLVRFLENHDEPRAAQTLGPAKERAAATLIATLPGATLWHEGQFTGRRTHLPVFLTRRPDETPDDPQRVFHEQLLARVHKSRMRTGDWRLLSCDGWPDNPTHRSLLAWCWSGEAGRHVIVVNLSDQRAQARIRLPWTELSGAVWQLSDLADGARYEREGDELLAPGLYVDLDAWGSHVFSVEAGRG</sequence>